<protein>
    <submittedName>
        <fullName evidence="2">Uncharacterized protein</fullName>
    </submittedName>
</protein>
<feature type="region of interest" description="Disordered" evidence="1">
    <location>
        <begin position="1"/>
        <end position="23"/>
    </location>
</feature>
<name>A0AAV9DPY6_ACOCL</name>
<sequence>MKGPEIGDSKSGPPVPNKKSNKVEVILKMTSSRSVLKARIEPRSGPEEEDLISPPTMSEVVEWDERRVPQGGPQRNGQK</sequence>
<feature type="region of interest" description="Disordered" evidence="1">
    <location>
        <begin position="36"/>
        <end position="79"/>
    </location>
</feature>
<dbReference type="EMBL" id="JAUJYO010000012">
    <property type="protein sequence ID" value="KAK1303016.1"/>
    <property type="molecule type" value="Genomic_DNA"/>
</dbReference>
<keyword evidence="3" id="KW-1185">Reference proteome</keyword>
<reference evidence="2" key="2">
    <citation type="submission" date="2023-06" db="EMBL/GenBank/DDBJ databases">
        <authorList>
            <person name="Ma L."/>
            <person name="Liu K.-W."/>
            <person name="Li Z."/>
            <person name="Hsiao Y.-Y."/>
            <person name="Qi Y."/>
            <person name="Fu T."/>
            <person name="Tang G."/>
            <person name="Zhang D."/>
            <person name="Sun W.-H."/>
            <person name="Liu D.-K."/>
            <person name="Li Y."/>
            <person name="Chen G.-Z."/>
            <person name="Liu X.-D."/>
            <person name="Liao X.-Y."/>
            <person name="Jiang Y.-T."/>
            <person name="Yu X."/>
            <person name="Hao Y."/>
            <person name="Huang J."/>
            <person name="Zhao X.-W."/>
            <person name="Ke S."/>
            <person name="Chen Y.-Y."/>
            <person name="Wu W.-L."/>
            <person name="Hsu J.-L."/>
            <person name="Lin Y.-F."/>
            <person name="Huang M.-D."/>
            <person name="Li C.-Y."/>
            <person name="Huang L."/>
            <person name="Wang Z.-W."/>
            <person name="Zhao X."/>
            <person name="Zhong W.-Y."/>
            <person name="Peng D.-H."/>
            <person name="Ahmad S."/>
            <person name="Lan S."/>
            <person name="Zhang J.-S."/>
            <person name="Tsai W.-C."/>
            <person name="Van De Peer Y."/>
            <person name="Liu Z.-J."/>
        </authorList>
    </citation>
    <scope>NUCLEOTIDE SEQUENCE</scope>
    <source>
        <strain evidence="2">CP</strain>
        <tissue evidence="2">Leaves</tissue>
    </source>
</reference>
<comment type="caution">
    <text evidence="2">The sequence shown here is derived from an EMBL/GenBank/DDBJ whole genome shotgun (WGS) entry which is preliminary data.</text>
</comment>
<evidence type="ECO:0000313" key="3">
    <source>
        <dbReference type="Proteomes" id="UP001180020"/>
    </source>
</evidence>
<organism evidence="2 3">
    <name type="scientific">Acorus calamus</name>
    <name type="common">Sweet flag</name>
    <dbReference type="NCBI Taxonomy" id="4465"/>
    <lineage>
        <taxon>Eukaryota</taxon>
        <taxon>Viridiplantae</taxon>
        <taxon>Streptophyta</taxon>
        <taxon>Embryophyta</taxon>
        <taxon>Tracheophyta</taxon>
        <taxon>Spermatophyta</taxon>
        <taxon>Magnoliopsida</taxon>
        <taxon>Liliopsida</taxon>
        <taxon>Acoraceae</taxon>
        <taxon>Acorus</taxon>
    </lineage>
</organism>
<evidence type="ECO:0000313" key="2">
    <source>
        <dbReference type="EMBL" id="KAK1303016.1"/>
    </source>
</evidence>
<gene>
    <name evidence="2" type="ORF">QJS10_CPB12g00375</name>
</gene>
<dbReference type="Proteomes" id="UP001180020">
    <property type="component" value="Unassembled WGS sequence"/>
</dbReference>
<proteinExistence type="predicted"/>
<evidence type="ECO:0000256" key="1">
    <source>
        <dbReference type="SAM" id="MobiDB-lite"/>
    </source>
</evidence>
<accession>A0AAV9DPY6</accession>
<dbReference type="AlphaFoldDB" id="A0AAV9DPY6"/>
<reference evidence="2" key="1">
    <citation type="journal article" date="2023" name="Nat. Commun.">
        <title>Diploid and tetraploid genomes of Acorus and the evolution of monocots.</title>
        <authorList>
            <person name="Ma L."/>
            <person name="Liu K.W."/>
            <person name="Li Z."/>
            <person name="Hsiao Y.Y."/>
            <person name="Qi Y."/>
            <person name="Fu T."/>
            <person name="Tang G.D."/>
            <person name="Zhang D."/>
            <person name="Sun W.H."/>
            <person name="Liu D.K."/>
            <person name="Li Y."/>
            <person name="Chen G.Z."/>
            <person name="Liu X.D."/>
            <person name="Liao X.Y."/>
            <person name="Jiang Y.T."/>
            <person name="Yu X."/>
            <person name="Hao Y."/>
            <person name="Huang J."/>
            <person name="Zhao X.W."/>
            <person name="Ke S."/>
            <person name="Chen Y.Y."/>
            <person name="Wu W.L."/>
            <person name="Hsu J.L."/>
            <person name="Lin Y.F."/>
            <person name="Huang M.D."/>
            <person name="Li C.Y."/>
            <person name="Huang L."/>
            <person name="Wang Z.W."/>
            <person name="Zhao X."/>
            <person name="Zhong W.Y."/>
            <person name="Peng D.H."/>
            <person name="Ahmad S."/>
            <person name="Lan S."/>
            <person name="Zhang J.S."/>
            <person name="Tsai W.C."/>
            <person name="Van de Peer Y."/>
            <person name="Liu Z.J."/>
        </authorList>
    </citation>
    <scope>NUCLEOTIDE SEQUENCE</scope>
    <source>
        <strain evidence="2">CP</strain>
    </source>
</reference>